<evidence type="ECO:0000256" key="1">
    <source>
        <dbReference type="SAM" id="SignalP"/>
    </source>
</evidence>
<dbReference type="RefSeq" id="WP_140988696.1">
    <property type="nucleotide sequence ID" value="NZ_VHIQ01000001.1"/>
</dbReference>
<comment type="caution">
    <text evidence="2">The sequence shown here is derived from an EMBL/GenBank/DDBJ whole genome shotgun (WGS) entry which is preliminary data.</text>
</comment>
<evidence type="ECO:0000313" key="2">
    <source>
        <dbReference type="EMBL" id="TPV35687.1"/>
    </source>
</evidence>
<dbReference type="AlphaFoldDB" id="A0A506PQY2"/>
<evidence type="ECO:0008006" key="4">
    <source>
        <dbReference type="Google" id="ProtNLM"/>
    </source>
</evidence>
<dbReference type="EMBL" id="VHIQ01000001">
    <property type="protein sequence ID" value="TPV35687.1"/>
    <property type="molecule type" value="Genomic_DNA"/>
</dbReference>
<proteinExistence type="predicted"/>
<protein>
    <recommendedName>
        <fullName evidence="4">CarboxypepD_reg-like domain-containing protein</fullName>
    </recommendedName>
</protein>
<keyword evidence="3" id="KW-1185">Reference proteome</keyword>
<keyword evidence="1" id="KW-0732">Signal</keyword>
<dbReference type="Pfam" id="PF13715">
    <property type="entry name" value="CarbopepD_reg_2"/>
    <property type="match status" value="1"/>
</dbReference>
<dbReference type="Proteomes" id="UP000317332">
    <property type="component" value="Unassembled WGS sequence"/>
</dbReference>
<sequence>MIKRILLCCFLLSAFNASSQILNRVEVTGKVIVNSDDLEGITVYNTGSKEGVTTNAEGFFTIPVALKDVLEFRALQFQEFRVTIDERIIESRQLSVFLIEKVNALDEVVLLPYGLSGNLNVDVNSVKTFNPDMNAIYFGIKHSDQYEFPADYKTEVENSAMFPHGETLQYGLNVANLMGIMIKPLFKKKDVLEKTTNVPVSKIKKYYSNKFLIDNYNIPEDKVEEFVYWVETHGLTFELLESGRELEFMEFLGEKSDEYLKEIGVKK</sequence>
<feature type="chain" id="PRO_5021288980" description="CarboxypepD_reg-like domain-containing protein" evidence="1">
    <location>
        <begin position="20"/>
        <end position="267"/>
    </location>
</feature>
<name>A0A506PQY2_9FLAO</name>
<organism evidence="2 3">
    <name type="scientific">Paucihalobacter ruber</name>
    <dbReference type="NCBI Taxonomy" id="2567861"/>
    <lineage>
        <taxon>Bacteria</taxon>
        <taxon>Pseudomonadati</taxon>
        <taxon>Bacteroidota</taxon>
        <taxon>Flavobacteriia</taxon>
        <taxon>Flavobacteriales</taxon>
        <taxon>Flavobacteriaceae</taxon>
        <taxon>Paucihalobacter</taxon>
    </lineage>
</organism>
<feature type="signal peptide" evidence="1">
    <location>
        <begin position="1"/>
        <end position="19"/>
    </location>
</feature>
<reference evidence="2 3" key="1">
    <citation type="submission" date="2019-06" db="EMBL/GenBank/DDBJ databases">
        <title>Flavobacteriaceae Paucihalobacterium erythroidium CWB-1, complete genome.</title>
        <authorList>
            <person name="Wu S."/>
        </authorList>
    </citation>
    <scope>NUCLEOTIDE SEQUENCE [LARGE SCALE GENOMIC DNA]</scope>
    <source>
        <strain evidence="2 3">CWB-1</strain>
    </source>
</reference>
<dbReference type="InterPro" id="IPR008969">
    <property type="entry name" value="CarboxyPept-like_regulatory"/>
</dbReference>
<dbReference type="OrthoDB" id="1436952at2"/>
<evidence type="ECO:0000313" key="3">
    <source>
        <dbReference type="Proteomes" id="UP000317332"/>
    </source>
</evidence>
<gene>
    <name evidence="2" type="ORF">FJ651_01885</name>
</gene>
<dbReference type="SUPFAM" id="SSF49464">
    <property type="entry name" value="Carboxypeptidase regulatory domain-like"/>
    <property type="match status" value="1"/>
</dbReference>
<accession>A0A506PQY2</accession>